<sequence>MTTEWKMQGEYLESCTCKGACPCVYLEAPTEGDCTAMVGWHIEKGHYGDVTLDDLNIAVALNSPGPMSEGNWKAVLYLDQRASEQQQEALGNVFGGKAGGHPELLASMIGEVLAVETQPIGFVVENGRRHLTIGDSHEANINAIEGQDGQDVTINNHPFAVAPGYSLVVAKSRSLRHQNHGLQMNLSERAALYSPFEYTGP</sequence>
<organism evidence="1 2">
    <name type="scientific">Marinobacter azerbaijanicus</name>
    <dbReference type="NCBI Taxonomy" id="3050455"/>
    <lineage>
        <taxon>Bacteria</taxon>
        <taxon>Pseudomonadati</taxon>
        <taxon>Pseudomonadota</taxon>
        <taxon>Gammaproteobacteria</taxon>
        <taxon>Pseudomonadales</taxon>
        <taxon>Marinobacteraceae</taxon>
        <taxon>Marinobacter</taxon>
    </lineage>
</organism>
<dbReference type="RefSeq" id="WP_285388433.1">
    <property type="nucleotide sequence ID" value="NZ_JASSVS010000001.1"/>
</dbReference>
<dbReference type="EMBL" id="JASSVS010000001">
    <property type="protein sequence ID" value="MDL0429951.1"/>
    <property type="molecule type" value="Genomic_DNA"/>
</dbReference>
<proteinExistence type="predicted"/>
<comment type="caution">
    <text evidence="1">The sequence shown here is derived from an EMBL/GenBank/DDBJ whole genome shotgun (WGS) entry which is preliminary data.</text>
</comment>
<dbReference type="InterPro" id="IPR014581">
    <property type="entry name" value="UCP033303"/>
</dbReference>
<name>A0ABT7I717_9GAMM</name>
<dbReference type="PIRSF" id="PIRSF033303">
    <property type="entry name" value="UCP033303"/>
    <property type="match status" value="1"/>
</dbReference>
<dbReference type="InterPro" id="IPR009758">
    <property type="entry name" value="DUF1326"/>
</dbReference>
<evidence type="ECO:0000313" key="1">
    <source>
        <dbReference type="EMBL" id="MDL0429951.1"/>
    </source>
</evidence>
<dbReference type="Pfam" id="PF07040">
    <property type="entry name" value="DUF1326"/>
    <property type="match status" value="1"/>
</dbReference>
<gene>
    <name evidence="1" type="ORF">QPM17_02355</name>
</gene>
<dbReference type="Proteomes" id="UP001227964">
    <property type="component" value="Unassembled WGS sequence"/>
</dbReference>
<evidence type="ECO:0000313" key="2">
    <source>
        <dbReference type="Proteomes" id="UP001227964"/>
    </source>
</evidence>
<accession>A0ABT7I717</accession>
<keyword evidence="2" id="KW-1185">Reference proteome</keyword>
<protein>
    <submittedName>
        <fullName evidence="1">DUF1326 domain-containing protein</fullName>
    </submittedName>
</protein>
<reference evidence="1 2" key="1">
    <citation type="submission" date="2023-06" db="EMBL/GenBank/DDBJ databases">
        <title>Marinobacter azerbaijanicus a moderately halophilic, isolated from Urmia Lake in Azerbaijan region of Iran.</title>
        <authorList>
            <person name="Sanchez-Porro C."/>
            <person name="Aghdam E.M."/>
            <person name="Saheb S.M."/>
            <person name="Tarhriz V."/>
            <person name="Kazemi E."/>
            <person name="Ammozegar M.A."/>
            <person name="Ventosa A."/>
            <person name="Hejazi M.S."/>
        </authorList>
    </citation>
    <scope>NUCLEOTIDE SEQUENCE [LARGE SCALE GENOMIC DNA]</scope>
    <source>
        <strain evidence="1 2">TBZ242</strain>
    </source>
</reference>